<accession>A0A7W6E9Q3</accession>
<dbReference type="InterPro" id="IPR027417">
    <property type="entry name" value="P-loop_NTPase"/>
</dbReference>
<keyword evidence="2" id="KW-1185">Reference proteome</keyword>
<reference evidence="1 2" key="1">
    <citation type="submission" date="2020-08" db="EMBL/GenBank/DDBJ databases">
        <title>Genomic Encyclopedia of Type Strains, Phase IV (KMG-IV): sequencing the most valuable type-strain genomes for metagenomic binning, comparative biology and taxonomic classification.</title>
        <authorList>
            <person name="Goeker M."/>
        </authorList>
    </citation>
    <scope>NUCLEOTIDE SEQUENCE [LARGE SCALE GENOMIC DNA]</scope>
    <source>
        <strain evidence="1 2">DSM 102234</strain>
    </source>
</reference>
<dbReference type="Proteomes" id="UP000530268">
    <property type="component" value="Unassembled WGS sequence"/>
</dbReference>
<name>A0A7W6E9Q3_9RHOB</name>
<evidence type="ECO:0000313" key="2">
    <source>
        <dbReference type="Proteomes" id="UP000530268"/>
    </source>
</evidence>
<organism evidence="1 2">
    <name type="scientific">Sulfitobacter undariae</name>
    <dbReference type="NCBI Taxonomy" id="1563671"/>
    <lineage>
        <taxon>Bacteria</taxon>
        <taxon>Pseudomonadati</taxon>
        <taxon>Pseudomonadota</taxon>
        <taxon>Alphaproteobacteria</taxon>
        <taxon>Rhodobacterales</taxon>
        <taxon>Roseobacteraceae</taxon>
        <taxon>Sulfitobacter</taxon>
    </lineage>
</organism>
<dbReference type="SUPFAM" id="SSF52540">
    <property type="entry name" value="P-loop containing nucleoside triphosphate hydrolases"/>
    <property type="match status" value="1"/>
</dbReference>
<proteinExistence type="predicted"/>
<dbReference type="Gene3D" id="3.40.50.300">
    <property type="entry name" value="P-loop containing nucleotide triphosphate hydrolases"/>
    <property type="match status" value="1"/>
</dbReference>
<gene>
    <name evidence="1" type="ORF">GGR95_003677</name>
</gene>
<evidence type="ECO:0008006" key="3">
    <source>
        <dbReference type="Google" id="ProtNLM"/>
    </source>
</evidence>
<comment type="caution">
    <text evidence="1">The sequence shown here is derived from an EMBL/GenBank/DDBJ whole genome shotgun (WGS) entry which is preliminary data.</text>
</comment>
<dbReference type="AlphaFoldDB" id="A0A7W6E9Q3"/>
<sequence length="320" mass="35780">MSDGSDKKPTTILLHMGIHKTGSTSLQKTFAAHRAALARDDIVFLGPGQPYSCLYSGFLSDPMTFFWNRISTLSESAIRERDEAELAALNQALIRHRGQTIILSNEYLPMLSPPEMTRLRDFLAAHGEVRAVYYYRELHSWMTSNSQEMAKSTATQPSPFRQALKRVHTLPLRVANVFGPANTTFIKFEDAVKCGICDAFLTSFDLPSLRERGLDEIKANVAISGTAVRALYAYNRDHPAGSATRDRAEVERLKALPGEKYQLGGFDPYDINIYASARQEVQTQLGLSLAAPNTLPVLELPVHIRLRRLAGRVKRYLLAR</sequence>
<protein>
    <recommendedName>
        <fullName evidence="3">Sulfotransferase family protein</fullName>
    </recommendedName>
</protein>
<evidence type="ECO:0000313" key="1">
    <source>
        <dbReference type="EMBL" id="MBB3996011.1"/>
    </source>
</evidence>
<dbReference type="EMBL" id="JACIEI010000025">
    <property type="protein sequence ID" value="MBB3996011.1"/>
    <property type="molecule type" value="Genomic_DNA"/>
</dbReference>